<evidence type="ECO:0000313" key="2">
    <source>
        <dbReference type="Proteomes" id="UP000026961"/>
    </source>
</evidence>
<proteinExistence type="predicted"/>
<accession>A0A0E0ABH5</accession>
<protein>
    <submittedName>
        <fullName evidence="1">Uncharacterized protein</fullName>
    </submittedName>
</protein>
<dbReference type="EnsemblPlants" id="OGLUM06G21100.1">
    <property type="protein sequence ID" value="OGLUM06G21100.1"/>
    <property type="gene ID" value="OGLUM06G21100"/>
</dbReference>
<dbReference type="HOGENOM" id="CLU_3436913_0_0_1"/>
<reference evidence="1" key="2">
    <citation type="submission" date="2018-05" db="EMBL/GenBank/DDBJ databases">
        <title>OgluRS3 (Oryza glumaepatula Reference Sequence Version 3).</title>
        <authorList>
            <person name="Zhang J."/>
            <person name="Kudrna D."/>
            <person name="Lee S."/>
            <person name="Talag J."/>
            <person name="Welchert J."/>
            <person name="Wing R.A."/>
        </authorList>
    </citation>
    <scope>NUCLEOTIDE SEQUENCE [LARGE SCALE GENOMIC DNA]</scope>
</reference>
<evidence type="ECO:0000313" key="1">
    <source>
        <dbReference type="EnsemblPlants" id="OGLUM06G21100.1"/>
    </source>
</evidence>
<keyword evidence="2" id="KW-1185">Reference proteome</keyword>
<sequence>MPQLICLSVCLN</sequence>
<organism evidence="1">
    <name type="scientific">Oryza glumipatula</name>
    <dbReference type="NCBI Taxonomy" id="40148"/>
    <lineage>
        <taxon>Eukaryota</taxon>
        <taxon>Viridiplantae</taxon>
        <taxon>Streptophyta</taxon>
        <taxon>Embryophyta</taxon>
        <taxon>Tracheophyta</taxon>
        <taxon>Spermatophyta</taxon>
        <taxon>Magnoliopsida</taxon>
        <taxon>Liliopsida</taxon>
        <taxon>Poales</taxon>
        <taxon>Poaceae</taxon>
        <taxon>BOP clade</taxon>
        <taxon>Oryzoideae</taxon>
        <taxon>Oryzeae</taxon>
        <taxon>Oryzinae</taxon>
        <taxon>Oryza</taxon>
    </lineage>
</organism>
<name>A0A0E0ABH5_9ORYZ</name>
<dbReference type="Proteomes" id="UP000026961">
    <property type="component" value="Chromosome 6"/>
</dbReference>
<reference evidence="1" key="1">
    <citation type="submission" date="2015-04" db="UniProtKB">
        <authorList>
            <consortium name="EnsemblPlants"/>
        </authorList>
    </citation>
    <scope>IDENTIFICATION</scope>
</reference>
<dbReference type="Gramene" id="OGLUM06G21100.1">
    <property type="protein sequence ID" value="OGLUM06G21100.1"/>
    <property type="gene ID" value="OGLUM06G21100"/>
</dbReference>